<dbReference type="GO" id="GO:0005789">
    <property type="term" value="C:endoplasmic reticulum membrane"/>
    <property type="evidence" value="ECO:0007669"/>
    <property type="project" value="TreeGrafter"/>
</dbReference>
<dbReference type="GeneID" id="13446811"/>
<dbReference type="EMBL" id="LN714486">
    <property type="protein sequence ID" value="CEL69822.1"/>
    <property type="molecule type" value="Genomic_DNA"/>
</dbReference>
<reference evidence="15" key="1">
    <citation type="submission" date="2011-02" db="EMBL/GenBank/DDBJ databases">
        <authorList>
            <person name="Aslett M."/>
        </authorList>
    </citation>
    <scope>NUCLEOTIDE SEQUENCE</scope>
    <source>
        <strain evidence="15">Liverpool</strain>
    </source>
</reference>
<dbReference type="InterPro" id="IPR007482">
    <property type="entry name" value="Tyr_Pase-like_PTPLA"/>
</dbReference>
<keyword evidence="9" id="KW-0443">Lipid metabolism</keyword>
<evidence type="ECO:0000256" key="1">
    <source>
        <dbReference type="ARBA" id="ARBA00004141"/>
    </source>
</evidence>
<comment type="pathway">
    <text evidence="2">Lipid metabolism; fatty acid biosynthesis.</text>
</comment>
<dbReference type="GO" id="GO:0030148">
    <property type="term" value="P:sphingolipid biosynthetic process"/>
    <property type="evidence" value="ECO:0007669"/>
    <property type="project" value="TreeGrafter"/>
</dbReference>
<dbReference type="PANTHER" id="PTHR11035">
    <property type="entry name" value="VERY-LONG-CHAIN (3R)-3-HYDROXYACYL-COA DEHYDRATASE"/>
    <property type="match status" value="1"/>
</dbReference>
<keyword evidence="8 14" id="KW-1133">Transmembrane helix</keyword>
<evidence type="ECO:0000256" key="5">
    <source>
        <dbReference type="ARBA" id="ARBA00022516"/>
    </source>
</evidence>
<keyword evidence="11" id="KW-0275">Fatty acid biosynthesis</keyword>
<evidence type="ECO:0000313" key="15">
    <source>
        <dbReference type="EMBL" id="CBZ55096.1"/>
    </source>
</evidence>
<dbReference type="RefSeq" id="XP_003885124.1">
    <property type="nucleotide sequence ID" value="XM_003885075.1"/>
</dbReference>
<evidence type="ECO:0000256" key="7">
    <source>
        <dbReference type="ARBA" id="ARBA00022832"/>
    </source>
</evidence>
<dbReference type="OrthoDB" id="46988at2759"/>
<dbReference type="GO" id="GO:0042761">
    <property type="term" value="P:very long-chain fatty acid biosynthetic process"/>
    <property type="evidence" value="ECO:0007669"/>
    <property type="project" value="TreeGrafter"/>
</dbReference>
<dbReference type="EC" id="4.2.1.134" evidence="4"/>
<evidence type="ECO:0000256" key="4">
    <source>
        <dbReference type="ARBA" id="ARBA00013122"/>
    </source>
</evidence>
<feature type="transmembrane region" description="Helical" evidence="14">
    <location>
        <begin position="28"/>
        <end position="49"/>
    </location>
</feature>
<evidence type="ECO:0000256" key="3">
    <source>
        <dbReference type="ARBA" id="ARBA00007811"/>
    </source>
</evidence>
<keyword evidence="10 14" id="KW-0472">Membrane</keyword>
<accession>F0VN00</accession>
<keyword evidence="5" id="KW-0444">Lipid biosynthesis</keyword>
<evidence type="ECO:0000256" key="2">
    <source>
        <dbReference type="ARBA" id="ARBA00005194"/>
    </source>
</evidence>
<comment type="catalytic activity">
    <reaction evidence="13">
        <text>a very-long-chain (3R)-3-hydroxyacyl-CoA = a very-long-chain (2E)-enoyl-CoA + H2O</text>
        <dbReference type="Rhea" id="RHEA:45812"/>
        <dbReference type="ChEBI" id="CHEBI:15377"/>
        <dbReference type="ChEBI" id="CHEBI:83728"/>
        <dbReference type="ChEBI" id="CHEBI:85440"/>
        <dbReference type="EC" id="4.2.1.134"/>
    </reaction>
</comment>
<protein>
    <recommendedName>
        <fullName evidence="4">very-long-chain (3R)-3-hydroxyacyl-CoA dehydratase</fullName>
        <ecNumber evidence="4">4.2.1.134</ecNumber>
    </recommendedName>
</protein>
<evidence type="ECO:0000313" key="16">
    <source>
        <dbReference type="EMBL" id="CEL69822.1"/>
    </source>
</evidence>
<proteinExistence type="inferred from homology"/>
<evidence type="ECO:0000256" key="9">
    <source>
        <dbReference type="ARBA" id="ARBA00023098"/>
    </source>
</evidence>
<reference evidence="17" key="3">
    <citation type="journal article" date="2012" name="PLoS Pathog.">
        <title>Comparative genomics of the apicomplexan parasites Toxoplasma gondii and Neospora caninum: Coccidia differing in host range and transmission strategy.</title>
        <authorList>
            <person name="Reid A.J."/>
            <person name="Vermont S.J."/>
            <person name="Cotton J.A."/>
            <person name="Harris D."/>
            <person name="Hill-Cawthorne G.A."/>
            <person name="Konen-Waisman S."/>
            <person name="Latham S.M."/>
            <person name="Mourier T."/>
            <person name="Norton R."/>
            <person name="Quail M.A."/>
            <person name="Sanders M."/>
            <person name="Shanmugam D."/>
            <person name="Sohal A."/>
            <person name="Wasmuth J.D."/>
            <person name="Brunk B."/>
            <person name="Grigg M.E."/>
            <person name="Howard J.C."/>
            <person name="Parkinson J."/>
            <person name="Roos D.S."/>
            <person name="Trees A.J."/>
            <person name="Berriman M."/>
            <person name="Pain A."/>
            <person name="Wastling J.M."/>
        </authorList>
    </citation>
    <scope>NUCLEOTIDE SEQUENCE [LARGE SCALE GENOMIC DNA]</scope>
    <source>
        <strain evidence="17">Liverpool</strain>
    </source>
</reference>
<evidence type="ECO:0000313" key="17">
    <source>
        <dbReference type="Proteomes" id="UP000007494"/>
    </source>
</evidence>
<organism evidence="15 17">
    <name type="scientific">Neospora caninum (strain Liverpool)</name>
    <dbReference type="NCBI Taxonomy" id="572307"/>
    <lineage>
        <taxon>Eukaryota</taxon>
        <taxon>Sar</taxon>
        <taxon>Alveolata</taxon>
        <taxon>Apicomplexa</taxon>
        <taxon>Conoidasida</taxon>
        <taxon>Coccidia</taxon>
        <taxon>Eucoccidiorida</taxon>
        <taxon>Eimeriorina</taxon>
        <taxon>Sarcocystidae</taxon>
        <taxon>Neospora</taxon>
    </lineage>
</organism>
<dbReference type="PANTHER" id="PTHR11035:SF3">
    <property type="entry name" value="VERY-LONG-CHAIN (3R)-3-HYDROXYACYL-COA DEHYDRATASE"/>
    <property type="match status" value="1"/>
</dbReference>
<evidence type="ECO:0000256" key="10">
    <source>
        <dbReference type="ARBA" id="ARBA00023136"/>
    </source>
</evidence>
<dbReference type="OMA" id="WSYILWQ"/>
<dbReference type="InParanoid" id="F0VN00"/>
<dbReference type="Proteomes" id="UP000007494">
    <property type="component" value="Chromosome XI"/>
</dbReference>
<evidence type="ECO:0000256" key="13">
    <source>
        <dbReference type="ARBA" id="ARBA00036671"/>
    </source>
</evidence>
<keyword evidence="17" id="KW-1185">Reference proteome</keyword>
<dbReference type="UniPathway" id="UPA00094"/>
<sequence length="275" mass="30712">MAGAAPAASPVAAKKDPVVRPPSLAAHLYLFLYNCVATAAWGYVFFLFVQHTLEKSSWTDFAAPSLYRALEFPLTVAQSMQAMEVVHAAAGIVRSGVMTTLTQVFSRIQLVLFLFRHVPETHDTAAFGSLIAAWCLAELLRYPFFCAQELLHCIHHREAKKAFGDEAAMAAVKAKTEVPMILKWLRYSGFTFLYPVGITSEVVCMLSALPTLQLPHFAHYPVPMPNTLNFEVNLHCLYVLILLAYIPGSFMLYTHMLQQRKKNLYGAGAEEKKRQ</sequence>
<keyword evidence="7" id="KW-0276">Fatty acid metabolism</keyword>
<evidence type="ECO:0000256" key="14">
    <source>
        <dbReference type="SAM" id="Phobius"/>
    </source>
</evidence>
<dbReference type="FunCoup" id="F0VN00">
    <property type="interactions" value="114"/>
</dbReference>
<evidence type="ECO:0000256" key="11">
    <source>
        <dbReference type="ARBA" id="ARBA00023160"/>
    </source>
</evidence>
<reference evidence="15" key="2">
    <citation type="submission" date="2011-03" db="EMBL/GenBank/DDBJ databases">
        <title>Comparative genomics and transcriptomics of Neospora caninum and Toxoplasma gondii.</title>
        <authorList>
            <person name="Reid A.J."/>
            <person name="Sohal A."/>
            <person name="Harris D."/>
            <person name="Quail M."/>
            <person name="Sanders M."/>
            <person name="Berriman M."/>
            <person name="Wastling J.M."/>
            <person name="Pain A."/>
        </authorList>
    </citation>
    <scope>NUCLEOTIDE SEQUENCE</scope>
    <source>
        <strain evidence="15">Liverpool</strain>
    </source>
</reference>
<evidence type="ECO:0000256" key="8">
    <source>
        <dbReference type="ARBA" id="ARBA00022989"/>
    </source>
</evidence>
<evidence type="ECO:0000256" key="6">
    <source>
        <dbReference type="ARBA" id="ARBA00022692"/>
    </source>
</evidence>
<keyword evidence="12" id="KW-0456">Lyase</keyword>
<dbReference type="GO" id="GO:0030497">
    <property type="term" value="P:fatty acid elongation"/>
    <property type="evidence" value="ECO:0007669"/>
    <property type="project" value="TreeGrafter"/>
</dbReference>
<dbReference type="Pfam" id="PF04387">
    <property type="entry name" value="PTPLA"/>
    <property type="match status" value="2"/>
</dbReference>
<dbReference type="EMBL" id="FR823392">
    <property type="protein sequence ID" value="CBZ55096.1"/>
    <property type="molecule type" value="Genomic_DNA"/>
</dbReference>
<feature type="transmembrane region" description="Helical" evidence="14">
    <location>
        <begin position="192"/>
        <end position="212"/>
    </location>
</feature>
<comment type="subcellular location">
    <subcellularLocation>
        <location evidence="1">Membrane</location>
        <topology evidence="1">Multi-pass membrane protein</topology>
    </subcellularLocation>
</comment>
<reference evidence="16" key="4">
    <citation type="journal article" date="2015" name="PLoS ONE">
        <title>Comprehensive Evaluation of Toxoplasma gondii VEG and Neospora caninum LIV Genomes with Tachyzoite Stage Transcriptome and Proteome Defines Novel Transcript Features.</title>
        <authorList>
            <person name="Ramaprasad A."/>
            <person name="Mourier T."/>
            <person name="Naeem R."/>
            <person name="Malas T.B."/>
            <person name="Moussa E."/>
            <person name="Panigrahi A."/>
            <person name="Vermont S.J."/>
            <person name="Otto T.D."/>
            <person name="Wastling J."/>
            <person name="Pain A."/>
        </authorList>
    </citation>
    <scope>NUCLEOTIDE SEQUENCE</scope>
    <source>
        <strain evidence="16">Liverpool</strain>
    </source>
</reference>
<keyword evidence="6 14" id="KW-0812">Transmembrane</keyword>
<dbReference type="eggNOG" id="KOG3187">
    <property type="taxonomic scope" value="Eukaryota"/>
</dbReference>
<feature type="transmembrane region" description="Helical" evidence="14">
    <location>
        <begin position="232"/>
        <end position="253"/>
    </location>
</feature>
<evidence type="ECO:0000256" key="12">
    <source>
        <dbReference type="ARBA" id="ARBA00023239"/>
    </source>
</evidence>
<dbReference type="VEuPathDB" id="ToxoDB:NCLIV_055210"/>
<gene>
    <name evidence="16" type="ORF">BN1204_055210</name>
    <name evidence="15" type="ORF">NCLIV_055210</name>
</gene>
<comment type="similarity">
    <text evidence="3">Belongs to the very long-chain fatty acids dehydratase HACD family.</text>
</comment>
<name>F0VN00_NEOCL</name>
<dbReference type="AlphaFoldDB" id="F0VN00"/>
<dbReference type="GO" id="GO:0102158">
    <property type="term" value="F:very-long-chain (3R)-3-hydroxyacyl-CoA dehydratase activity"/>
    <property type="evidence" value="ECO:0007669"/>
    <property type="project" value="UniProtKB-EC"/>
</dbReference>